<keyword evidence="1" id="KW-1133">Transmembrane helix</keyword>
<feature type="transmembrane region" description="Helical" evidence="1">
    <location>
        <begin position="12"/>
        <end position="34"/>
    </location>
</feature>
<sequence>MSTVPVGGYSNALAWPVWLEVLLALLVLDLAIWVQHVLFMRCRRCGGCTGSITQISTTT</sequence>
<name>A0ABZ0S7X4_9GAMM</name>
<organism evidence="2 3">
    <name type="scientific">Thiorhodovibrio winogradskyi</name>
    <dbReference type="NCBI Taxonomy" id="77007"/>
    <lineage>
        <taxon>Bacteria</taxon>
        <taxon>Pseudomonadati</taxon>
        <taxon>Pseudomonadota</taxon>
        <taxon>Gammaproteobacteria</taxon>
        <taxon>Chromatiales</taxon>
        <taxon>Chromatiaceae</taxon>
        <taxon>Thiorhodovibrio</taxon>
    </lineage>
</organism>
<keyword evidence="1" id="KW-0472">Membrane</keyword>
<keyword evidence="3" id="KW-1185">Reference proteome</keyword>
<evidence type="ECO:0000313" key="3">
    <source>
        <dbReference type="Proteomes" id="UP001432180"/>
    </source>
</evidence>
<dbReference type="RefSeq" id="WP_328987155.1">
    <property type="nucleotide sequence ID" value="NZ_CP121472.1"/>
</dbReference>
<protein>
    <submittedName>
        <fullName evidence="2">Uncharacterized protein</fullName>
    </submittedName>
</protein>
<reference evidence="2 3" key="1">
    <citation type="journal article" date="2023" name="Microorganisms">
        <title>Thiorhodovibrio frisius and Trv. litoralis spp. nov., Two Novel Members from a Clade of Fastidious Purple Sulfur Bacteria That Exhibit Unique Red-Shifted Light-Harvesting Capabilities.</title>
        <authorList>
            <person name="Methner A."/>
            <person name="Kuzyk S.B."/>
            <person name="Petersen J."/>
            <person name="Bauer S."/>
            <person name="Brinkmann H."/>
            <person name="Sichau K."/>
            <person name="Wanner G."/>
            <person name="Wolf J."/>
            <person name="Neumann-Schaal M."/>
            <person name="Henke P."/>
            <person name="Tank M."/>
            <person name="Sproer C."/>
            <person name="Bunk B."/>
            <person name="Overmann J."/>
        </authorList>
    </citation>
    <scope>NUCLEOTIDE SEQUENCE [LARGE SCALE GENOMIC DNA]</scope>
    <source>
        <strain evidence="2 3">DSM 6702</strain>
    </source>
</reference>
<dbReference type="Proteomes" id="UP001432180">
    <property type="component" value="Chromosome"/>
</dbReference>
<evidence type="ECO:0000256" key="1">
    <source>
        <dbReference type="SAM" id="Phobius"/>
    </source>
</evidence>
<gene>
    <name evidence="2" type="ORF">Thiowin_01579</name>
</gene>
<keyword evidence="1" id="KW-0812">Transmembrane</keyword>
<accession>A0ABZ0S7X4</accession>
<proteinExistence type="predicted"/>
<dbReference type="EMBL" id="CP121472">
    <property type="protein sequence ID" value="WPL16612.1"/>
    <property type="molecule type" value="Genomic_DNA"/>
</dbReference>
<evidence type="ECO:0000313" key="2">
    <source>
        <dbReference type="EMBL" id="WPL16612.1"/>
    </source>
</evidence>